<dbReference type="Gene3D" id="3.40.50.1110">
    <property type="entry name" value="SGNH hydrolase"/>
    <property type="match status" value="1"/>
</dbReference>
<dbReference type="SUPFAM" id="SSF52266">
    <property type="entry name" value="SGNH hydrolase"/>
    <property type="match status" value="1"/>
</dbReference>
<evidence type="ECO:0000313" key="2">
    <source>
        <dbReference type="EMBL" id="SFI28389.1"/>
    </source>
</evidence>
<evidence type="ECO:0008006" key="4">
    <source>
        <dbReference type="Google" id="ProtNLM"/>
    </source>
</evidence>
<name>A0A1I3GY77_9PLAN</name>
<dbReference type="AlphaFoldDB" id="A0A1I3GY77"/>
<dbReference type="EMBL" id="FOQD01000007">
    <property type="protein sequence ID" value="SFI28389.1"/>
    <property type="molecule type" value="Genomic_DNA"/>
</dbReference>
<dbReference type="InterPro" id="IPR036514">
    <property type="entry name" value="SGNH_hydro_sf"/>
</dbReference>
<protein>
    <recommendedName>
        <fullName evidence="4">GDSL-like Lipase/Acylhydrolase family protein</fullName>
    </recommendedName>
</protein>
<dbReference type="GO" id="GO:0016788">
    <property type="term" value="F:hydrolase activity, acting on ester bonds"/>
    <property type="evidence" value="ECO:0007669"/>
    <property type="project" value="UniProtKB-ARBA"/>
</dbReference>
<keyword evidence="3" id="KW-1185">Reference proteome</keyword>
<proteinExistence type="predicted"/>
<evidence type="ECO:0000313" key="3">
    <source>
        <dbReference type="Proteomes" id="UP000199518"/>
    </source>
</evidence>
<dbReference type="OrthoDB" id="213024at2"/>
<dbReference type="RefSeq" id="WP_092050047.1">
    <property type="nucleotide sequence ID" value="NZ_FOQD01000007.1"/>
</dbReference>
<accession>A0A1I3GY77</accession>
<organism evidence="2 3">
    <name type="scientific">Planctomicrobium piriforme</name>
    <dbReference type="NCBI Taxonomy" id="1576369"/>
    <lineage>
        <taxon>Bacteria</taxon>
        <taxon>Pseudomonadati</taxon>
        <taxon>Planctomycetota</taxon>
        <taxon>Planctomycetia</taxon>
        <taxon>Planctomycetales</taxon>
        <taxon>Planctomycetaceae</taxon>
        <taxon>Planctomicrobium</taxon>
    </lineage>
</organism>
<sequence>MRNSIRQLWGIIGVEGPVMLFVVCGLLLGELAMRAGDAQLSKDVAHLKSFDWLAHRLEETAQHPSVLFLGNSMTRFGVAQGAFEDEFASRTGEVPLTVKMNPDNSSLSDWYYLYNNFIHDEDLKPDLMVVGFQGDHLRDQPPNHPGRLAQYYCDLNDWPDLCKYDLPTFEDRASFALASLSSLYGNHDRPQTRLFDALIPHYRDGVQQLIDRVNAHSLAPRPQPTYHRLKEFLKHVGEQKVELVMVAMPIAAEYELDPELLKILRESGVTLVDCRHVPGIVPAMFPDGIHMSADASELYSRYLADALADPRLAKRAAAQHATALGPALRSAPELAF</sequence>
<feature type="transmembrane region" description="Helical" evidence="1">
    <location>
        <begin position="7"/>
        <end position="28"/>
    </location>
</feature>
<gene>
    <name evidence="2" type="ORF">SAMN05421753_107176</name>
</gene>
<keyword evidence="1" id="KW-1133">Transmembrane helix</keyword>
<evidence type="ECO:0000256" key="1">
    <source>
        <dbReference type="SAM" id="Phobius"/>
    </source>
</evidence>
<keyword evidence="1" id="KW-0472">Membrane</keyword>
<reference evidence="3" key="1">
    <citation type="submission" date="2016-10" db="EMBL/GenBank/DDBJ databases">
        <authorList>
            <person name="Varghese N."/>
            <person name="Submissions S."/>
        </authorList>
    </citation>
    <scope>NUCLEOTIDE SEQUENCE [LARGE SCALE GENOMIC DNA]</scope>
    <source>
        <strain evidence="3">DSM 26348</strain>
    </source>
</reference>
<keyword evidence="1" id="KW-0812">Transmembrane</keyword>
<dbReference type="Proteomes" id="UP000199518">
    <property type="component" value="Unassembled WGS sequence"/>
</dbReference>